<dbReference type="GO" id="GO:0003723">
    <property type="term" value="F:RNA binding"/>
    <property type="evidence" value="ECO:0007669"/>
    <property type="project" value="InterPro"/>
</dbReference>
<dbReference type="GO" id="GO:0006402">
    <property type="term" value="P:mRNA catabolic process"/>
    <property type="evidence" value="ECO:0007669"/>
    <property type="project" value="TreeGrafter"/>
</dbReference>
<dbReference type="InterPro" id="IPR050180">
    <property type="entry name" value="RNR_Ribonuclease"/>
</dbReference>
<reference evidence="2 3" key="1">
    <citation type="submission" date="2020-08" db="EMBL/GenBank/DDBJ databases">
        <title>Sequencing the genomes of 1000 actinobacteria strains.</title>
        <authorList>
            <person name="Klenk H.-P."/>
        </authorList>
    </citation>
    <scope>NUCLEOTIDE SEQUENCE [LARGE SCALE GENOMIC DNA]</scope>
    <source>
        <strain evidence="2 3">DSM 20146</strain>
    </source>
</reference>
<dbReference type="EMBL" id="JACHVP010000001">
    <property type="protein sequence ID" value="MBB2966342.1"/>
    <property type="molecule type" value="Genomic_DNA"/>
</dbReference>
<protein>
    <submittedName>
        <fullName evidence="2">Exoribonuclease R</fullName>
    </submittedName>
</protein>
<evidence type="ECO:0000259" key="1">
    <source>
        <dbReference type="SMART" id="SM00955"/>
    </source>
</evidence>
<gene>
    <name evidence="2" type="ORF">FHX33_001074</name>
</gene>
<evidence type="ECO:0000313" key="2">
    <source>
        <dbReference type="EMBL" id="MBB2966342.1"/>
    </source>
</evidence>
<dbReference type="SMART" id="SM00955">
    <property type="entry name" value="RNB"/>
    <property type="match status" value="1"/>
</dbReference>
<feature type="domain" description="RNB" evidence="1">
    <location>
        <begin position="53"/>
        <end position="370"/>
    </location>
</feature>
<dbReference type="Pfam" id="PF18614">
    <property type="entry name" value="RNase_II_C_S1"/>
    <property type="match status" value="1"/>
</dbReference>
<dbReference type="InterPro" id="IPR012340">
    <property type="entry name" value="NA-bd_OB-fold"/>
</dbReference>
<proteinExistence type="predicted"/>
<organism evidence="2 3">
    <name type="scientific">Leifsonia aquatica</name>
    <name type="common">Corynebacterium aquaticum</name>
    <dbReference type="NCBI Taxonomy" id="144185"/>
    <lineage>
        <taxon>Bacteria</taxon>
        <taxon>Bacillati</taxon>
        <taxon>Actinomycetota</taxon>
        <taxon>Actinomycetes</taxon>
        <taxon>Micrococcales</taxon>
        <taxon>Microbacteriaceae</taxon>
        <taxon>Leifsonia</taxon>
    </lineage>
</organism>
<comment type="caution">
    <text evidence="2">The sequence shown here is derived from an EMBL/GenBank/DDBJ whole genome shotgun (WGS) entry which is preliminary data.</text>
</comment>
<dbReference type="PANTHER" id="PTHR23355:SF9">
    <property type="entry name" value="DIS3-LIKE EXONUCLEASE 2"/>
    <property type="match status" value="1"/>
</dbReference>
<keyword evidence="3" id="KW-1185">Reference proteome</keyword>
<evidence type="ECO:0000313" key="3">
    <source>
        <dbReference type="Proteomes" id="UP000538196"/>
    </source>
</evidence>
<dbReference type="Proteomes" id="UP000538196">
    <property type="component" value="Unassembled WGS sequence"/>
</dbReference>
<dbReference type="PANTHER" id="PTHR23355">
    <property type="entry name" value="RIBONUCLEASE"/>
    <property type="match status" value="1"/>
</dbReference>
<dbReference type="InterPro" id="IPR040596">
    <property type="entry name" value="RNase_II_C_S1"/>
</dbReference>
<dbReference type="Pfam" id="PF00773">
    <property type="entry name" value="RNB"/>
    <property type="match status" value="1"/>
</dbReference>
<name>A0A7W4UUM0_LEIAQ</name>
<dbReference type="SUPFAM" id="SSF50249">
    <property type="entry name" value="Nucleic acid-binding proteins"/>
    <property type="match status" value="1"/>
</dbReference>
<dbReference type="AlphaFoldDB" id="A0A7W4UUM0"/>
<dbReference type="InterPro" id="IPR001900">
    <property type="entry name" value="RNase_II/R"/>
</dbReference>
<accession>A0A7W4UUM0</accession>
<dbReference type="RefSeq" id="WP_021762847.1">
    <property type="nucleotide sequence ID" value="NZ_JACHVP010000001.1"/>
</dbReference>
<dbReference type="GO" id="GO:0004540">
    <property type="term" value="F:RNA nuclease activity"/>
    <property type="evidence" value="ECO:0007669"/>
    <property type="project" value="InterPro"/>
</dbReference>
<sequence>MPDRRTSIAPSAAQTELARSLADLRASLDLPDGFAPPVEEEARRAAADQVLPEADLTAVPFLTIDPPGSTDLDQALHIERSGAGHRVRYAIADVPALVRPGGAVDEEARHRGQTLYAPDGRVPLHPAAIGEDAGSLLPDALRSAYVWDIVLDADGLEVSASVARARIRSRRQWTYAEAQEALDSGTAPEPLALLSEVGPARIAQERARGGASLNRPDEEIVFRDGAYAIERRATLPVEEWNAQLSLLTGMAAARVMLDAKVGILRTMPAPGAEAVEAFRAQTVALGLPWPQGVDYGEYLRTLDHGEQRAAAVLQAAAGLFRGAGYVAMDGEAPADPDQSAIAAPYAHTTAPLRRLVDRWALVVCDALCAGRPVPDWARESLGALPSIMGASNRLAAKLDAGALDRVEAALLASRIGAVFDATVLAVRNGTVTVQLADPVVTASLPRPDGVRPGDRLRLHLVAADIPSGTIRFDAVDPAGGVAR</sequence>